<dbReference type="eggNOG" id="COG2304">
    <property type="taxonomic scope" value="Bacteria"/>
</dbReference>
<dbReference type="RefSeq" id="WP_017041339.1">
    <property type="nucleotide sequence ID" value="NZ_AJYQ02000018.1"/>
</dbReference>
<evidence type="ECO:0000313" key="4">
    <source>
        <dbReference type="EMBL" id="OEE37448.1"/>
    </source>
</evidence>
<keyword evidence="2" id="KW-0472">Membrane</keyword>
<dbReference type="InterPro" id="IPR050768">
    <property type="entry name" value="UPF0353/GerABKA_families"/>
</dbReference>
<dbReference type="InterPro" id="IPR002035">
    <property type="entry name" value="VWF_A"/>
</dbReference>
<dbReference type="Gene3D" id="1.25.40.10">
    <property type="entry name" value="Tetratricopeptide repeat domain"/>
    <property type="match status" value="1"/>
</dbReference>
<evidence type="ECO:0000256" key="1">
    <source>
        <dbReference type="SAM" id="MobiDB-lite"/>
    </source>
</evidence>
<evidence type="ECO:0000259" key="3">
    <source>
        <dbReference type="Pfam" id="PF13519"/>
    </source>
</evidence>
<feature type="compositionally biased region" description="Low complexity" evidence="1">
    <location>
        <begin position="465"/>
        <end position="483"/>
    </location>
</feature>
<protein>
    <recommendedName>
        <fullName evidence="3">VWFA domain-containing protein</fullName>
    </recommendedName>
</protein>
<proteinExistence type="predicted"/>
<dbReference type="EMBL" id="AJYQ02000018">
    <property type="protein sequence ID" value="OEE37448.1"/>
    <property type="molecule type" value="Genomic_DNA"/>
</dbReference>
<keyword evidence="2" id="KW-1133">Transmembrane helix</keyword>
<feature type="compositionally biased region" description="Acidic residues" evidence="1">
    <location>
        <begin position="450"/>
        <end position="464"/>
    </location>
</feature>
<dbReference type="Gene3D" id="3.40.50.410">
    <property type="entry name" value="von Willebrand factor, type A domain"/>
    <property type="match status" value="1"/>
</dbReference>
<evidence type="ECO:0000256" key="2">
    <source>
        <dbReference type="SAM" id="Phobius"/>
    </source>
</evidence>
<dbReference type="AlphaFoldDB" id="A0A1E5BK13"/>
<evidence type="ECO:0000313" key="5">
    <source>
        <dbReference type="Proteomes" id="UP000094741"/>
    </source>
</evidence>
<gene>
    <name evidence="4" type="ORF">A1QO_17070</name>
</gene>
<feature type="compositionally biased region" description="Basic and acidic residues" evidence="1">
    <location>
        <begin position="522"/>
        <end position="531"/>
    </location>
</feature>
<feature type="region of interest" description="Disordered" evidence="1">
    <location>
        <begin position="440"/>
        <end position="629"/>
    </location>
</feature>
<dbReference type="InterPro" id="IPR036465">
    <property type="entry name" value="vWFA_dom_sf"/>
</dbReference>
<comment type="caution">
    <text evidence="4">The sequence shown here is derived from an EMBL/GenBank/DDBJ whole genome shotgun (WGS) entry which is preliminary data.</text>
</comment>
<organism evidence="4 5">
    <name type="scientific">Vibrio genomosp. F10 str. ZF-129</name>
    <dbReference type="NCBI Taxonomy" id="1187848"/>
    <lineage>
        <taxon>Bacteria</taxon>
        <taxon>Pseudomonadati</taxon>
        <taxon>Pseudomonadota</taxon>
        <taxon>Gammaproteobacteria</taxon>
        <taxon>Vibrionales</taxon>
        <taxon>Vibrionaceae</taxon>
        <taxon>Vibrio</taxon>
    </lineage>
</organism>
<dbReference type="SUPFAM" id="SSF48452">
    <property type="entry name" value="TPR-like"/>
    <property type="match status" value="1"/>
</dbReference>
<dbReference type="PANTHER" id="PTHR22550">
    <property type="entry name" value="SPORE GERMINATION PROTEIN"/>
    <property type="match status" value="1"/>
</dbReference>
<feature type="compositionally biased region" description="Polar residues" evidence="1">
    <location>
        <begin position="484"/>
        <end position="498"/>
    </location>
</feature>
<feature type="transmembrane region" description="Helical" evidence="2">
    <location>
        <begin position="54"/>
        <end position="75"/>
    </location>
</feature>
<dbReference type="Proteomes" id="UP000094741">
    <property type="component" value="Unassembled WGS sequence"/>
</dbReference>
<dbReference type="Pfam" id="PF13519">
    <property type="entry name" value="VWA_2"/>
    <property type="match status" value="1"/>
</dbReference>
<dbReference type="SUPFAM" id="SSF53300">
    <property type="entry name" value="vWA-like"/>
    <property type="match status" value="1"/>
</dbReference>
<reference evidence="4 5" key="1">
    <citation type="journal article" date="2012" name="Science">
        <title>Ecological populations of bacteria act as socially cohesive units of antibiotic production and resistance.</title>
        <authorList>
            <person name="Cordero O.X."/>
            <person name="Wildschutte H."/>
            <person name="Kirkup B."/>
            <person name="Proehl S."/>
            <person name="Ngo L."/>
            <person name="Hussain F."/>
            <person name="Le Roux F."/>
            <person name="Mincer T."/>
            <person name="Polz M.F."/>
        </authorList>
    </citation>
    <scope>NUCLEOTIDE SEQUENCE [LARGE SCALE GENOMIC DNA]</scope>
    <source>
        <strain evidence="4 5">ZF-129</strain>
    </source>
</reference>
<feature type="compositionally biased region" description="Polar residues" evidence="1">
    <location>
        <begin position="573"/>
        <end position="588"/>
    </location>
</feature>
<feature type="compositionally biased region" description="Basic and acidic residues" evidence="1">
    <location>
        <begin position="591"/>
        <end position="605"/>
    </location>
</feature>
<feature type="transmembrane region" description="Helical" evidence="2">
    <location>
        <begin position="6"/>
        <end position="26"/>
    </location>
</feature>
<name>A0A1E5BK13_9VIBR</name>
<dbReference type="InterPro" id="IPR011990">
    <property type="entry name" value="TPR-like_helical_dom_sf"/>
</dbReference>
<keyword evidence="2" id="KW-0812">Transmembrane</keyword>
<dbReference type="OrthoDB" id="9807628at2"/>
<dbReference type="eggNOG" id="COG0457">
    <property type="taxonomic scope" value="Bacteria"/>
</dbReference>
<dbReference type="STRING" id="1187848.A1QO_17070"/>
<accession>A0A1E5BK13</accession>
<dbReference type="PANTHER" id="PTHR22550:SF14">
    <property type="entry name" value="VWFA DOMAIN-CONTAINING PROTEIN"/>
    <property type="match status" value="1"/>
</dbReference>
<sequence length="629" mass="68716">MSNFTFLYPFWLLALIPAAILVGWLYKYSTTGSLIAPHLAKAIGLDAKPRKRNLIYLIALGLLSAIIALAGPSFYSAERPVFGNGGGRVVVMDMSLSMYASDIKPNRLTQSRYKVTDLLNSWSEGTTGLVAYAGDAYTVSPMTTDNQTLLNLLPNLSPDIMPFSGANAAAGVQLAIEMMQNSGLNQGDIILVVDDIDDDEKNAITQLLSHTPWRLSILAVATPAGSPIRLSDGSLVKTGNGNTAIAQSNFTNMKALARNVDGVFTGIQADSSDIDIISAYSARVEASASLGKQQLEERVNSGYWLILLLVIPVSLLFRRGVVFTLVAIIFSLTQPNLAYANPWLTDDQEAFKLYQNQHYQQAADAFSNKEWRGVAKYRAGDFEGAIKEFEQLESDNARYNLANAHAQHGDYQKAIDGYNQLIQDGKLVDQAKENLRIVEQAQQQQKNSGEEGENQPDSSDDNTPSDEQQSSSDSSQSEQDPSSGNDQKNEPQSNPQGKQQDKQKGESANNQDDQADTDEQANSDKQDKTADSDAQSNDEASNKSSDEASNEASDHQDTLNHDLKSEAQDSKPTDNGTATARQDNQQAVDPNIRKLEQVESARDPSRLLQAQMVLQAKQKQPPKDSGKKW</sequence>
<feature type="domain" description="VWFA" evidence="3">
    <location>
        <begin position="89"/>
        <end position="194"/>
    </location>
</feature>
<feature type="compositionally biased region" description="Basic and acidic residues" evidence="1">
    <location>
        <begin position="540"/>
        <end position="572"/>
    </location>
</feature>